<dbReference type="Proteomes" id="UP000244722">
    <property type="component" value="Unassembled WGS sequence"/>
</dbReference>
<comment type="caution">
    <text evidence="2">The sequence shown here is derived from an EMBL/GenBank/DDBJ whole genome shotgun (WGS) entry which is preliminary data.</text>
</comment>
<feature type="compositionally biased region" description="Polar residues" evidence="1">
    <location>
        <begin position="24"/>
        <end position="33"/>
    </location>
</feature>
<proteinExistence type="predicted"/>
<accession>A0A2T7A962</accession>
<organism evidence="2 3">
    <name type="scientific">Tuber borchii</name>
    <name type="common">White truffle</name>
    <dbReference type="NCBI Taxonomy" id="42251"/>
    <lineage>
        <taxon>Eukaryota</taxon>
        <taxon>Fungi</taxon>
        <taxon>Dikarya</taxon>
        <taxon>Ascomycota</taxon>
        <taxon>Pezizomycotina</taxon>
        <taxon>Pezizomycetes</taxon>
        <taxon>Pezizales</taxon>
        <taxon>Tuberaceae</taxon>
        <taxon>Tuber</taxon>
    </lineage>
</organism>
<evidence type="ECO:0000313" key="3">
    <source>
        <dbReference type="Proteomes" id="UP000244722"/>
    </source>
</evidence>
<reference evidence="2 3" key="1">
    <citation type="submission" date="2017-04" db="EMBL/GenBank/DDBJ databases">
        <title>Draft genome sequence of Tuber borchii Vittad., a whitish edible truffle.</title>
        <authorList>
            <consortium name="DOE Joint Genome Institute"/>
            <person name="Murat C."/>
            <person name="Kuo A."/>
            <person name="Barry K.W."/>
            <person name="Clum A."/>
            <person name="Dockter R.B."/>
            <person name="Fauchery L."/>
            <person name="Iotti M."/>
            <person name="Kohler A."/>
            <person name="Labutti K."/>
            <person name="Lindquist E.A."/>
            <person name="Lipzen A."/>
            <person name="Ohm R.A."/>
            <person name="Wang M."/>
            <person name="Grigoriev I.V."/>
            <person name="Zambonelli A."/>
            <person name="Martin F.M."/>
        </authorList>
    </citation>
    <scope>NUCLEOTIDE SEQUENCE [LARGE SCALE GENOMIC DNA]</scope>
    <source>
        <strain evidence="2 3">Tbo3840</strain>
    </source>
</reference>
<keyword evidence="3" id="KW-1185">Reference proteome</keyword>
<evidence type="ECO:0000256" key="1">
    <source>
        <dbReference type="SAM" id="MobiDB-lite"/>
    </source>
</evidence>
<dbReference type="AlphaFoldDB" id="A0A2T7A962"/>
<name>A0A2T7A962_TUBBO</name>
<feature type="region of interest" description="Disordered" evidence="1">
    <location>
        <begin position="1"/>
        <end position="63"/>
    </location>
</feature>
<dbReference type="EMBL" id="NESQ01000002">
    <property type="protein sequence ID" value="PUU84268.1"/>
    <property type="molecule type" value="Genomic_DNA"/>
</dbReference>
<protein>
    <submittedName>
        <fullName evidence="2">Uncharacterized protein</fullName>
    </submittedName>
</protein>
<sequence length="63" mass="6983">MPRLSTHSFATLAHTAGRRPPRPSQTLAHSTCSRSHKSKERGRSAMREVTGQIRSRSHTMAGE</sequence>
<evidence type="ECO:0000313" key="2">
    <source>
        <dbReference type="EMBL" id="PUU84268.1"/>
    </source>
</evidence>
<gene>
    <name evidence="2" type="ORF">B9Z19DRAFT_1070565</name>
</gene>